<dbReference type="CDD" id="cd03506">
    <property type="entry name" value="Delta6-FADS-like"/>
    <property type="match status" value="1"/>
</dbReference>
<feature type="transmembrane region" description="Helical" evidence="1">
    <location>
        <begin position="200"/>
        <end position="218"/>
    </location>
</feature>
<dbReference type="RefSeq" id="WP_231946540.1">
    <property type="nucleotide sequence ID" value="NZ_LT629688.1"/>
</dbReference>
<feature type="transmembrane region" description="Helical" evidence="1">
    <location>
        <begin position="38"/>
        <end position="60"/>
    </location>
</feature>
<proteinExistence type="predicted"/>
<organism evidence="3 4">
    <name type="scientific">Auraticoccus monumenti</name>
    <dbReference type="NCBI Taxonomy" id="675864"/>
    <lineage>
        <taxon>Bacteria</taxon>
        <taxon>Bacillati</taxon>
        <taxon>Actinomycetota</taxon>
        <taxon>Actinomycetes</taxon>
        <taxon>Propionibacteriales</taxon>
        <taxon>Propionibacteriaceae</taxon>
        <taxon>Auraticoccus</taxon>
    </lineage>
</organism>
<gene>
    <name evidence="3" type="ORF">SAMN04489747_1400</name>
</gene>
<keyword evidence="4" id="KW-1185">Reference proteome</keyword>
<dbReference type="PANTHER" id="PTHR19353:SF19">
    <property type="entry name" value="DELTA(5) FATTY ACID DESATURASE C-RELATED"/>
    <property type="match status" value="1"/>
</dbReference>
<keyword evidence="1" id="KW-0472">Membrane</keyword>
<evidence type="ECO:0000313" key="3">
    <source>
        <dbReference type="EMBL" id="SDD63252.1"/>
    </source>
</evidence>
<reference evidence="3 4" key="1">
    <citation type="submission" date="2016-10" db="EMBL/GenBank/DDBJ databases">
        <authorList>
            <person name="de Groot N.N."/>
        </authorList>
    </citation>
    <scope>NUCLEOTIDE SEQUENCE [LARGE SCALE GENOMIC DNA]</scope>
    <source>
        <strain evidence="3 4">MON 2.2</strain>
    </source>
</reference>
<dbReference type="PIRSF" id="PIRSF015921">
    <property type="entry name" value="FA_sphinglp_des"/>
    <property type="match status" value="1"/>
</dbReference>
<keyword evidence="1" id="KW-0812">Transmembrane</keyword>
<dbReference type="PANTHER" id="PTHR19353">
    <property type="entry name" value="FATTY ACID DESATURASE 2"/>
    <property type="match status" value="1"/>
</dbReference>
<dbReference type="GO" id="GO:0008610">
    <property type="term" value="P:lipid biosynthetic process"/>
    <property type="evidence" value="ECO:0007669"/>
    <property type="project" value="UniProtKB-ARBA"/>
</dbReference>
<accession>A0A1G6WBL6</accession>
<dbReference type="AlphaFoldDB" id="A0A1G6WBL6"/>
<name>A0A1G6WBL6_9ACTN</name>
<dbReference type="GO" id="GO:0016020">
    <property type="term" value="C:membrane"/>
    <property type="evidence" value="ECO:0007669"/>
    <property type="project" value="TreeGrafter"/>
</dbReference>
<feature type="domain" description="Fatty acid desaturase" evidence="2">
    <location>
        <begin position="62"/>
        <end position="322"/>
    </location>
</feature>
<dbReference type="EMBL" id="LT629688">
    <property type="protein sequence ID" value="SDD63252.1"/>
    <property type="molecule type" value="Genomic_DNA"/>
</dbReference>
<feature type="transmembrane region" description="Helical" evidence="1">
    <location>
        <begin position="66"/>
        <end position="87"/>
    </location>
</feature>
<dbReference type="STRING" id="675864.SAMN04489747_1400"/>
<protein>
    <submittedName>
        <fullName evidence="3">Fatty acid desaturase</fullName>
    </submittedName>
</protein>
<evidence type="ECO:0000256" key="1">
    <source>
        <dbReference type="SAM" id="Phobius"/>
    </source>
</evidence>
<evidence type="ECO:0000259" key="2">
    <source>
        <dbReference type="Pfam" id="PF00487"/>
    </source>
</evidence>
<dbReference type="InterPro" id="IPR005804">
    <property type="entry name" value="FA_desaturase_dom"/>
</dbReference>
<dbReference type="Proteomes" id="UP000198546">
    <property type="component" value="Chromosome i"/>
</dbReference>
<sequence length="371" mass="41191">MSSSTLERPAPGHGASDFTSLTQRVREAGLMRRRYGYYWTKLIGAVVLTAAWVVGFVLIGESWWQLLNAAVLAVLMTQIAFLGHDAAHRQIFKSGRWNDWTSLVVANLLVGISYGWWQSKHTKHHSGPNKIGTDPDIDLPVLAQTPEQGDRRRHPVSRWLLARQGWYFFPLLLLEGLSMHVDGIKRVINPRPVPRRGAEIAMLAVRLGGYLTLVFLVLPPGMAAAFLGVQLALFGLYMGSAFAPNHIGMPLVSPKLRLDFLRRQVLLSRNISGGPLMSVFLGGLNYQIEHHLFPSMARPHLRRVQAMVVEHCAEVGVPYTQVSLLSAYRTVVSHLNTVGLKDRDPFLCPLVAARRTPGLAETSPALAMARH</sequence>
<dbReference type="GO" id="GO:0016717">
    <property type="term" value="F:oxidoreductase activity, acting on paired donors, with oxidation of a pair of donors resulting in the reduction of molecular oxygen to two molecules of water"/>
    <property type="evidence" value="ECO:0007669"/>
    <property type="project" value="TreeGrafter"/>
</dbReference>
<evidence type="ECO:0000313" key="4">
    <source>
        <dbReference type="Proteomes" id="UP000198546"/>
    </source>
</evidence>
<dbReference type="InterPro" id="IPR012171">
    <property type="entry name" value="Fatty_acid_desaturase"/>
</dbReference>
<dbReference type="Pfam" id="PF00487">
    <property type="entry name" value="FA_desaturase"/>
    <property type="match status" value="1"/>
</dbReference>
<keyword evidence="1" id="KW-1133">Transmembrane helix</keyword>